<dbReference type="Gene3D" id="1.10.260.40">
    <property type="entry name" value="lambda repressor-like DNA-binding domains"/>
    <property type="match status" value="1"/>
</dbReference>
<dbReference type="InterPro" id="IPR001387">
    <property type="entry name" value="Cro/C1-type_HTH"/>
</dbReference>
<accession>A0A498RA96</accession>
<protein>
    <recommendedName>
        <fullName evidence="1">HTH cro/C1-type domain-containing protein</fullName>
    </recommendedName>
</protein>
<dbReference type="Pfam" id="PF17765">
    <property type="entry name" value="MLTR_LBD"/>
    <property type="match status" value="1"/>
</dbReference>
<dbReference type="Gene3D" id="3.30.450.180">
    <property type="match status" value="1"/>
</dbReference>
<dbReference type="EMBL" id="UPPP01000072">
    <property type="protein sequence ID" value="VBB07212.1"/>
    <property type="molecule type" value="Genomic_DNA"/>
</dbReference>
<dbReference type="InterPro" id="IPR010982">
    <property type="entry name" value="Lambda_DNA-bd_dom_sf"/>
</dbReference>
<dbReference type="PROSITE" id="PS50943">
    <property type="entry name" value="HTH_CROC1"/>
    <property type="match status" value="1"/>
</dbReference>
<feature type="domain" description="HTH cro/C1-type" evidence="1">
    <location>
        <begin position="27"/>
        <end position="83"/>
    </location>
</feature>
<dbReference type="PANTHER" id="PTHR35010">
    <property type="entry name" value="BLL4672 PROTEIN-RELATED"/>
    <property type="match status" value="1"/>
</dbReference>
<dbReference type="SUPFAM" id="SSF47413">
    <property type="entry name" value="lambda repressor-like DNA-binding domains"/>
    <property type="match status" value="1"/>
</dbReference>
<dbReference type="RefSeq" id="WP_122628150.1">
    <property type="nucleotide sequence ID" value="NZ_UPPP01000072.1"/>
</dbReference>
<organism evidence="2 3">
    <name type="scientific">Lucifera butyrica</name>
    <dbReference type="NCBI Taxonomy" id="1351585"/>
    <lineage>
        <taxon>Bacteria</taxon>
        <taxon>Bacillati</taxon>
        <taxon>Bacillota</taxon>
        <taxon>Negativicutes</taxon>
        <taxon>Veillonellales</taxon>
        <taxon>Veillonellaceae</taxon>
        <taxon>Lucifera</taxon>
    </lineage>
</organism>
<dbReference type="InterPro" id="IPR041413">
    <property type="entry name" value="MLTR_LBD"/>
</dbReference>
<proteinExistence type="predicted"/>
<name>A0A498RA96_9FIRM</name>
<dbReference type="GO" id="GO:0003677">
    <property type="term" value="F:DNA binding"/>
    <property type="evidence" value="ECO:0007669"/>
    <property type="project" value="InterPro"/>
</dbReference>
<dbReference type="Pfam" id="PF13560">
    <property type="entry name" value="HTH_31"/>
    <property type="match status" value="1"/>
</dbReference>
<sequence length="270" mass="31724">MTKSKELGSFLQRKRLTLRPEQVGIHVDKRRRVKGLRREEVADLAGVSIDWYIRIEQGRENVNPSISVLNSLSKALQLNYEEKRYLFNLSDKMPPANDNSLVSVSETLQKFLDNQNPSIAYVMDQNFAIIAWNQTATKVYGYYENMGERERNTIWRAFNDSYIRKILDDWEGYSKLRVEQLRTNFNLYQNNTSMMEMINELKNNSLFNKWWNDQKISGTPEGQKLLHHPKAGDLYLCHITFEMTEMKGAYITIQMPADNNTKRKLQQLLL</sequence>
<evidence type="ECO:0000313" key="3">
    <source>
        <dbReference type="Proteomes" id="UP000277811"/>
    </source>
</evidence>
<dbReference type="SMART" id="SM00530">
    <property type="entry name" value="HTH_XRE"/>
    <property type="match status" value="1"/>
</dbReference>
<dbReference type="AlphaFoldDB" id="A0A498RA96"/>
<gene>
    <name evidence="2" type="ORF">LUCI_2456</name>
</gene>
<evidence type="ECO:0000259" key="1">
    <source>
        <dbReference type="PROSITE" id="PS50943"/>
    </source>
</evidence>
<keyword evidence="3" id="KW-1185">Reference proteome</keyword>
<evidence type="ECO:0000313" key="2">
    <source>
        <dbReference type="EMBL" id="VBB07212.1"/>
    </source>
</evidence>
<dbReference type="Proteomes" id="UP000277811">
    <property type="component" value="Unassembled WGS sequence"/>
</dbReference>
<dbReference type="CDD" id="cd00093">
    <property type="entry name" value="HTH_XRE"/>
    <property type="match status" value="1"/>
</dbReference>
<reference evidence="2 3" key="1">
    <citation type="submission" date="2018-06" db="EMBL/GenBank/DDBJ databases">
        <authorList>
            <person name="Strepis N."/>
        </authorList>
    </citation>
    <scope>NUCLEOTIDE SEQUENCE [LARGE SCALE GENOMIC DNA]</scope>
    <source>
        <strain evidence="2">LUCI</strain>
    </source>
</reference>
<dbReference type="OrthoDB" id="5346389at2"/>